<dbReference type="Gene3D" id="3.90.1720.10">
    <property type="entry name" value="endopeptidase domain like (from Nostoc punctiforme)"/>
    <property type="match status" value="1"/>
</dbReference>
<reference evidence="3" key="1">
    <citation type="submission" date="2015-09" db="EMBL/GenBank/DDBJ databases">
        <title>Complete genome of Arthrobacter alpinus strain R3.8.</title>
        <authorList>
            <person name="See-Too W.S."/>
            <person name="Chan K.G."/>
        </authorList>
    </citation>
    <scope>NUCLEOTIDE SEQUENCE [LARGE SCALE GENOMIC DNA]</scope>
    <source>
        <strain evidence="3">R3.8</strain>
    </source>
</reference>
<name>A0A0M3UFY1_9MICC</name>
<keyword evidence="3" id="KW-1185">Reference proteome</keyword>
<dbReference type="AlphaFoldDB" id="A0A0M3UFY1"/>
<sequence length="284" mass="30329">MANLTDWANAVAGRYIDVDSWEGNQCWDLSQHWLTTCNGGTLWTQPSRFPGMAAGSWEVATQNTANTTDLLRHVTAHPGTERGLPGDIVIWAYGSPSYPISHTAVLLEDRGPILRTLSQNSSPARPDLRGYSDKSSGPTIHQDLTRAGILGFLRPRTTITGQSTGFETIQEDDMTPEQEAKLDNILGYLAKGGPSVSAGEGSPLSVFGRVIDMQTALTSTLPQLMAMTKDVQLALTNSLPQLMAKPGTAVDVSGLAKALAGQLEARDLAALASQLQVTVRDGSK</sequence>
<feature type="region of interest" description="Disordered" evidence="1">
    <location>
        <begin position="117"/>
        <end position="137"/>
    </location>
</feature>
<evidence type="ECO:0000313" key="2">
    <source>
        <dbReference type="EMBL" id="ALE91809.1"/>
    </source>
</evidence>
<organism evidence="2 3">
    <name type="scientific">Arthrobacter alpinus</name>
    <dbReference type="NCBI Taxonomy" id="656366"/>
    <lineage>
        <taxon>Bacteria</taxon>
        <taxon>Bacillati</taxon>
        <taxon>Actinomycetota</taxon>
        <taxon>Actinomycetes</taxon>
        <taxon>Micrococcales</taxon>
        <taxon>Micrococcaceae</taxon>
        <taxon>Arthrobacter</taxon>
    </lineage>
</organism>
<accession>A0A0M3UFY1</accession>
<dbReference type="PATRIC" id="fig|656366.3.peg.1053"/>
<dbReference type="Proteomes" id="UP000062833">
    <property type="component" value="Chromosome"/>
</dbReference>
<dbReference type="EMBL" id="CP012677">
    <property type="protein sequence ID" value="ALE91809.1"/>
    <property type="molecule type" value="Genomic_DNA"/>
</dbReference>
<dbReference type="RefSeq" id="WP_062006138.1">
    <property type="nucleotide sequence ID" value="NZ_CP012677.1"/>
</dbReference>
<gene>
    <name evidence="2" type="ORF">AOC05_04885</name>
</gene>
<evidence type="ECO:0000256" key="1">
    <source>
        <dbReference type="SAM" id="MobiDB-lite"/>
    </source>
</evidence>
<proteinExistence type="predicted"/>
<protein>
    <submittedName>
        <fullName evidence="2">Uncharacterized protein</fullName>
    </submittedName>
</protein>
<dbReference type="KEGG" id="aaq:AOC05_04885"/>
<dbReference type="OrthoDB" id="3231746at2"/>
<evidence type="ECO:0000313" key="3">
    <source>
        <dbReference type="Proteomes" id="UP000062833"/>
    </source>
</evidence>